<dbReference type="FunFam" id="3.30.70.270:FF:000001">
    <property type="entry name" value="Diguanylate cyclase domain protein"/>
    <property type="match status" value="1"/>
</dbReference>
<dbReference type="EMBL" id="JTJC03000003">
    <property type="protein sequence ID" value="NHC35857.1"/>
    <property type="molecule type" value="Genomic_DNA"/>
</dbReference>
<dbReference type="PANTHER" id="PTHR44757:SF2">
    <property type="entry name" value="BIOFILM ARCHITECTURE MAINTENANCE PROTEIN MBAA"/>
    <property type="match status" value="1"/>
</dbReference>
<dbReference type="InterPro" id="IPR035919">
    <property type="entry name" value="EAL_sf"/>
</dbReference>
<dbReference type="CDD" id="cd01948">
    <property type="entry name" value="EAL"/>
    <property type="match status" value="1"/>
</dbReference>
<dbReference type="PROSITE" id="PS50887">
    <property type="entry name" value="GGDEF"/>
    <property type="match status" value="1"/>
</dbReference>
<dbReference type="Proteomes" id="UP000031532">
    <property type="component" value="Unassembled WGS sequence"/>
</dbReference>
<evidence type="ECO:0000313" key="7">
    <source>
        <dbReference type="Proteomes" id="UP000031532"/>
    </source>
</evidence>
<evidence type="ECO:0000259" key="3">
    <source>
        <dbReference type="PROSITE" id="PS50110"/>
    </source>
</evidence>
<feature type="domain" description="GGDEF" evidence="5">
    <location>
        <begin position="208"/>
        <end position="341"/>
    </location>
</feature>
<dbReference type="Gene3D" id="3.20.20.450">
    <property type="entry name" value="EAL domain"/>
    <property type="match status" value="1"/>
</dbReference>
<gene>
    <name evidence="6" type="ORF">QH73_0014545</name>
</gene>
<proteinExistence type="predicted"/>
<reference evidence="6 7" key="1">
    <citation type="journal article" date="2015" name="Genome Announc.">
        <title>Draft Genome Sequence of the Terrestrial Cyanobacterium Scytonema millei VB511283, Isolated from Eastern India.</title>
        <authorList>
            <person name="Sen D."/>
            <person name="Chandrababunaidu M.M."/>
            <person name="Singh D."/>
            <person name="Sanghi N."/>
            <person name="Ghorai A."/>
            <person name="Mishra G.P."/>
            <person name="Madduluri M."/>
            <person name="Adhikary S.P."/>
            <person name="Tripathy S."/>
        </authorList>
    </citation>
    <scope>NUCLEOTIDE SEQUENCE [LARGE SCALE GENOMIC DNA]</scope>
    <source>
        <strain evidence="6 7">VB511283</strain>
    </source>
</reference>
<dbReference type="CDD" id="cd01949">
    <property type="entry name" value="GGDEF"/>
    <property type="match status" value="1"/>
</dbReference>
<dbReference type="InterPro" id="IPR001633">
    <property type="entry name" value="EAL_dom"/>
</dbReference>
<dbReference type="SMART" id="SM00267">
    <property type="entry name" value="GGDEF"/>
    <property type="match status" value="1"/>
</dbReference>
<evidence type="ECO:0000313" key="6">
    <source>
        <dbReference type="EMBL" id="NHC35857.1"/>
    </source>
</evidence>
<organism evidence="6 7">
    <name type="scientific">Scytonema millei VB511283</name>
    <dbReference type="NCBI Taxonomy" id="1245923"/>
    <lineage>
        <taxon>Bacteria</taxon>
        <taxon>Bacillati</taxon>
        <taxon>Cyanobacteriota</taxon>
        <taxon>Cyanophyceae</taxon>
        <taxon>Nostocales</taxon>
        <taxon>Scytonemataceae</taxon>
        <taxon>Scytonema</taxon>
    </lineage>
</organism>
<dbReference type="FunFam" id="3.20.20.450:FF:000001">
    <property type="entry name" value="Cyclic di-GMP phosphodiesterase yahA"/>
    <property type="match status" value="1"/>
</dbReference>
<protein>
    <submittedName>
        <fullName evidence="6">EAL domain-containing protein</fullName>
    </submittedName>
</protein>
<accession>A0A9X5E5Z8</accession>
<dbReference type="InterPro" id="IPR011006">
    <property type="entry name" value="CheY-like_superfamily"/>
</dbReference>
<dbReference type="SUPFAM" id="SSF141868">
    <property type="entry name" value="EAL domain-like"/>
    <property type="match status" value="1"/>
</dbReference>
<sequence>MVDLNQKASILIVDDNPINVKGLFKILQASGFIVSVANSGEKALLKIKNTLPDLILLDVVMVGMNGFETCRHLKANPATQDIPVIFISALDEATNKAECFAVGGVDYITKPFAAEEVLARVKHQLALRAAKIEIERLNQELETRVRQRTLQLEAVNRQLQQEISDRHQVQEQLVYSALHDALTHLPNRTLLMERLEMALQRVKRYPDHLFAVLFIDLDRFKTINDSLGHQVGDRLLLAIAHLLQQLVRSTDTVARLGGDEFIILLDPIQDINDAIRVAERIHTQLRSPLQLASREVFIGASIGIAASATHYQHGSELLRDADIAMYRAKEQGKARYEIFDRAMYAEAIHKLQIENDLRQAAVGQEFHLNYQPIVSLDTGRIIGFEALLRWMHPERGLISPSQFIPIAEETGLVVPIGEWVLYTACSQMKQWQTQFSHPPAKLSVNLSLKQLREPDFLERIDRILTETEIAGESLNLELTESMLMDNVEELIFVLGQLRARNIRLSIDDFGTGYSSLSYLHRFPIDYLKVDRAFISGIGTGGKSRQIAATIISLAHQLGIKAIAEGVETPTHLQNLQALNCEEAQGYLFSKPLDLAAAESLILTNPQW</sequence>
<feature type="domain" description="Response regulatory" evidence="3">
    <location>
        <begin position="9"/>
        <end position="125"/>
    </location>
</feature>
<dbReference type="SUPFAM" id="SSF55073">
    <property type="entry name" value="Nucleotide cyclase"/>
    <property type="match status" value="1"/>
</dbReference>
<feature type="modified residue" description="4-aspartylphosphate" evidence="1">
    <location>
        <position position="58"/>
    </location>
</feature>
<dbReference type="PROSITE" id="PS50110">
    <property type="entry name" value="RESPONSE_REGULATORY"/>
    <property type="match status" value="1"/>
</dbReference>
<keyword evidence="2" id="KW-0175">Coiled coil</keyword>
<comment type="caution">
    <text evidence="6">The sequence shown here is derived from an EMBL/GenBank/DDBJ whole genome shotgun (WGS) entry which is preliminary data.</text>
</comment>
<dbReference type="InterPro" id="IPR000160">
    <property type="entry name" value="GGDEF_dom"/>
</dbReference>
<dbReference type="InterPro" id="IPR043128">
    <property type="entry name" value="Rev_trsase/Diguanyl_cyclase"/>
</dbReference>
<dbReference type="InterPro" id="IPR029787">
    <property type="entry name" value="Nucleotide_cyclase"/>
</dbReference>
<dbReference type="SMART" id="SM00448">
    <property type="entry name" value="REC"/>
    <property type="match status" value="1"/>
</dbReference>
<dbReference type="SUPFAM" id="SSF52172">
    <property type="entry name" value="CheY-like"/>
    <property type="match status" value="1"/>
</dbReference>
<evidence type="ECO:0000259" key="5">
    <source>
        <dbReference type="PROSITE" id="PS50887"/>
    </source>
</evidence>
<feature type="coiled-coil region" evidence="2">
    <location>
        <begin position="120"/>
        <end position="172"/>
    </location>
</feature>
<dbReference type="Pfam" id="PF00563">
    <property type="entry name" value="EAL"/>
    <property type="match status" value="1"/>
</dbReference>
<dbReference type="InterPro" id="IPR052155">
    <property type="entry name" value="Biofilm_reg_signaling"/>
</dbReference>
<dbReference type="AlphaFoldDB" id="A0A9X5E5Z8"/>
<keyword evidence="1" id="KW-0597">Phosphoprotein</keyword>
<dbReference type="OrthoDB" id="9787983at2"/>
<dbReference type="Gene3D" id="3.40.50.2300">
    <property type="match status" value="1"/>
</dbReference>
<dbReference type="Gene3D" id="3.30.70.270">
    <property type="match status" value="1"/>
</dbReference>
<dbReference type="InterPro" id="IPR001789">
    <property type="entry name" value="Sig_transdc_resp-reg_receiver"/>
</dbReference>
<feature type="domain" description="EAL" evidence="4">
    <location>
        <begin position="350"/>
        <end position="605"/>
    </location>
</feature>
<keyword evidence="7" id="KW-1185">Reference proteome</keyword>
<dbReference type="GO" id="GO:0000160">
    <property type="term" value="P:phosphorelay signal transduction system"/>
    <property type="evidence" value="ECO:0007669"/>
    <property type="project" value="InterPro"/>
</dbReference>
<evidence type="ECO:0000259" key="4">
    <source>
        <dbReference type="PROSITE" id="PS50883"/>
    </source>
</evidence>
<dbReference type="PROSITE" id="PS50883">
    <property type="entry name" value="EAL"/>
    <property type="match status" value="1"/>
</dbReference>
<evidence type="ECO:0000256" key="1">
    <source>
        <dbReference type="PROSITE-ProRule" id="PRU00169"/>
    </source>
</evidence>
<dbReference type="Pfam" id="PF00072">
    <property type="entry name" value="Response_reg"/>
    <property type="match status" value="1"/>
</dbReference>
<dbReference type="PANTHER" id="PTHR44757">
    <property type="entry name" value="DIGUANYLATE CYCLASE DGCP"/>
    <property type="match status" value="1"/>
</dbReference>
<dbReference type="NCBIfam" id="TIGR00254">
    <property type="entry name" value="GGDEF"/>
    <property type="match status" value="1"/>
</dbReference>
<evidence type="ECO:0000256" key="2">
    <source>
        <dbReference type="SAM" id="Coils"/>
    </source>
</evidence>
<dbReference type="RefSeq" id="WP_039713226.1">
    <property type="nucleotide sequence ID" value="NZ_JTJC03000003.1"/>
</dbReference>
<dbReference type="SMART" id="SM00052">
    <property type="entry name" value="EAL"/>
    <property type="match status" value="1"/>
</dbReference>
<dbReference type="Pfam" id="PF00990">
    <property type="entry name" value="GGDEF"/>
    <property type="match status" value="1"/>
</dbReference>
<dbReference type="CDD" id="cd19920">
    <property type="entry name" value="REC_PA4781-like"/>
    <property type="match status" value="1"/>
</dbReference>
<name>A0A9X5E5Z8_9CYAN</name>